<dbReference type="PANTHER" id="PTHR46268:SF6">
    <property type="entry name" value="UNIVERSAL STRESS PROTEIN UP12"/>
    <property type="match status" value="1"/>
</dbReference>
<protein>
    <submittedName>
        <fullName evidence="3">Universal stress protein</fullName>
    </submittedName>
</protein>
<comment type="similarity">
    <text evidence="1">Belongs to the universal stress protein A family.</text>
</comment>
<dbReference type="PANTHER" id="PTHR46268">
    <property type="entry name" value="STRESS RESPONSE PROTEIN NHAX"/>
    <property type="match status" value="1"/>
</dbReference>
<dbReference type="CDD" id="cd00293">
    <property type="entry name" value="USP-like"/>
    <property type="match status" value="1"/>
</dbReference>
<evidence type="ECO:0000256" key="1">
    <source>
        <dbReference type="ARBA" id="ARBA00008791"/>
    </source>
</evidence>
<dbReference type="Gene3D" id="3.40.50.620">
    <property type="entry name" value="HUPs"/>
    <property type="match status" value="1"/>
</dbReference>
<keyword evidence="4" id="KW-1185">Reference proteome</keyword>
<comment type="caution">
    <text evidence="3">The sequence shown here is derived from an EMBL/GenBank/DDBJ whole genome shotgun (WGS) entry which is preliminary data.</text>
</comment>
<dbReference type="AlphaFoldDB" id="A0AAW4PET2"/>
<dbReference type="InterPro" id="IPR014729">
    <property type="entry name" value="Rossmann-like_a/b/a_fold"/>
</dbReference>
<proteinExistence type="inferred from homology"/>
<name>A0AAW4PET2_9EURY</name>
<evidence type="ECO:0000259" key="2">
    <source>
        <dbReference type="Pfam" id="PF00582"/>
    </source>
</evidence>
<dbReference type="InterPro" id="IPR006016">
    <property type="entry name" value="UspA"/>
</dbReference>
<dbReference type="SUPFAM" id="SSF52402">
    <property type="entry name" value="Adenine nucleotide alpha hydrolases-like"/>
    <property type="match status" value="1"/>
</dbReference>
<feature type="domain" description="UspA" evidence="2">
    <location>
        <begin position="7"/>
        <end position="149"/>
    </location>
</feature>
<sequence>MEPAVETVVLAVGPNDREHVDALLAEAVAVAKPAKASVYLLHVFPQEEYDELLNQMDIEPTSGSMQPDELAARHDSIRTPADYLEQHNIEYSIRGVVGKPDEEIVRVADELDADRIVIGGAGRSPAGKAVFGDYAQQVLLNASCPVTYVQRA</sequence>
<dbReference type="Pfam" id="PF00582">
    <property type="entry name" value="Usp"/>
    <property type="match status" value="1"/>
</dbReference>
<evidence type="ECO:0000313" key="4">
    <source>
        <dbReference type="Proteomes" id="UP001430455"/>
    </source>
</evidence>
<accession>A0AAW4PET2</accession>
<organism evidence="3 4">
    <name type="scientific">Haloarcula nitratireducens</name>
    <dbReference type="NCBI Taxonomy" id="2487749"/>
    <lineage>
        <taxon>Archaea</taxon>
        <taxon>Methanobacteriati</taxon>
        <taxon>Methanobacteriota</taxon>
        <taxon>Stenosarchaea group</taxon>
        <taxon>Halobacteria</taxon>
        <taxon>Halobacteriales</taxon>
        <taxon>Haloarculaceae</taxon>
        <taxon>Haloarcula</taxon>
    </lineage>
</organism>
<gene>
    <name evidence="3" type="ORF">EGH23_18495</name>
</gene>
<dbReference type="EMBL" id="RKLT01000011">
    <property type="protein sequence ID" value="MBX0296871.1"/>
    <property type="molecule type" value="Genomic_DNA"/>
</dbReference>
<evidence type="ECO:0000313" key="3">
    <source>
        <dbReference type="EMBL" id="MBX0296871.1"/>
    </source>
</evidence>
<dbReference type="RefSeq" id="WP_220581461.1">
    <property type="nucleotide sequence ID" value="NZ_RKLT01000011.1"/>
</dbReference>
<dbReference type="Proteomes" id="UP001430455">
    <property type="component" value="Unassembled WGS sequence"/>
</dbReference>
<reference evidence="3 4" key="1">
    <citation type="submission" date="2021-06" db="EMBL/GenBank/DDBJ databases">
        <title>Halomicroarcula sp. a new haloarchaeum isolated from saline soil.</title>
        <authorList>
            <person name="Duran-Viseras A."/>
            <person name="Sanchez-Porro C."/>
            <person name="Ventosa A."/>
        </authorList>
    </citation>
    <scope>NUCLEOTIDE SEQUENCE [LARGE SCALE GENOMIC DNA]</scope>
    <source>
        <strain evidence="3 4">F27</strain>
    </source>
</reference>